<reference evidence="8" key="2">
    <citation type="submission" date="2023-01" db="EMBL/GenBank/DDBJ databases">
        <title>Gilvimarinus xylanilyticus HB14 isolated from Caulerpa lentillifera aquaculture base in Hainan, China.</title>
        <authorList>
            <person name="Zhang Y.-J."/>
        </authorList>
    </citation>
    <scope>NUCLEOTIDE SEQUENCE</scope>
    <source>
        <strain evidence="8">HB14</strain>
    </source>
</reference>
<dbReference type="CDD" id="cd03429">
    <property type="entry name" value="NUDIX_NADH_pyrophosphatase_Nudt13"/>
    <property type="match status" value="1"/>
</dbReference>
<comment type="caution">
    <text evidence="8">The sequence shown here is derived from an EMBL/GenBank/DDBJ whole genome shotgun (WGS) entry which is preliminary data.</text>
</comment>
<dbReference type="Gene3D" id="3.90.79.10">
    <property type="entry name" value="Nucleoside Triphosphate Pyrophosphohydrolase"/>
    <property type="match status" value="1"/>
</dbReference>
<dbReference type="SUPFAM" id="SSF55811">
    <property type="entry name" value="Nudix"/>
    <property type="match status" value="1"/>
</dbReference>
<keyword evidence="5" id="KW-0460">Magnesium</keyword>
<evidence type="ECO:0000256" key="4">
    <source>
        <dbReference type="ARBA" id="ARBA00022801"/>
    </source>
</evidence>
<keyword evidence="3" id="KW-0479">Metal-binding</keyword>
<name>A0A9X2I1N6_9GAMM</name>
<organism evidence="8 9">
    <name type="scientific">Gilvimarinus xylanilyticus</name>
    <dbReference type="NCBI Taxonomy" id="2944139"/>
    <lineage>
        <taxon>Bacteria</taxon>
        <taxon>Pseudomonadati</taxon>
        <taxon>Pseudomonadota</taxon>
        <taxon>Gammaproteobacteria</taxon>
        <taxon>Cellvibrionales</taxon>
        <taxon>Cellvibrionaceae</taxon>
        <taxon>Gilvimarinus</taxon>
    </lineage>
</organism>
<dbReference type="PANTHER" id="PTHR11383">
    <property type="entry name" value="NUCLEOSIDE DIPHOSPHATE-LINKED MOIETY X MOTIF 13"/>
    <property type="match status" value="1"/>
</dbReference>
<dbReference type="RefSeq" id="WP_253966796.1">
    <property type="nucleotide sequence ID" value="NZ_JAMFTH010000001.1"/>
</dbReference>
<dbReference type="EC" id="3.6.1.22" evidence="2"/>
<dbReference type="Pfam" id="PF00293">
    <property type="entry name" value="NUDIX"/>
    <property type="match status" value="1"/>
</dbReference>
<accession>A0A9X2I1N6</accession>
<evidence type="ECO:0000313" key="9">
    <source>
        <dbReference type="Proteomes" id="UP001139319"/>
    </source>
</evidence>
<dbReference type="GO" id="GO:0046872">
    <property type="term" value="F:metal ion binding"/>
    <property type="evidence" value="ECO:0007669"/>
    <property type="project" value="UniProtKB-KW"/>
</dbReference>
<keyword evidence="4 8" id="KW-0378">Hydrolase</keyword>
<dbReference type="GO" id="GO:0016787">
    <property type="term" value="F:hydrolase activity"/>
    <property type="evidence" value="ECO:0007669"/>
    <property type="project" value="UniProtKB-KW"/>
</dbReference>
<dbReference type="PANTHER" id="PTHR11383:SF3">
    <property type="entry name" value="NAD(P)H PYROPHOSPHATASE NUDT13, MITOCHONDRIAL"/>
    <property type="match status" value="1"/>
</dbReference>
<evidence type="ECO:0000313" key="8">
    <source>
        <dbReference type="EMBL" id="MCP8898521.1"/>
    </source>
</evidence>
<evidence type="ECO:0000256" key="6">
    <source>
        <dbReference type="ARBA" id="ARBA00023027"/>
    </source>
</evidence>
<dbReference type="Gene3D" id="3.90.79.20">
    <property type="match status" value="1"/>
</dbReference>
<evidence type="ECO:0000259" key="7">
    <source>
        <dbReference type="PROSITE" id="PS51462"/>
    </source>
</evidence>
<dbReference type="EMBL" id="JAMFTH010000001">
    <property type="protein sequence ID" value="MCP8898521.1"/>
    <property type="molecule type" value="Genomic_DNA"/>
</dbReference>
<dbReference type="Proteomes" id="UP001139319">
    <property type="component" value="Unassembled WGS sequence"/>
</dbReference>
<dbReference type="InterPro" id="IPR015797">
    <property type="entry name" value="NUDIX_hydrolase-like_dom_sf"/>
</dbReference>
<keyword evidence="9" id="KW-1185">Reference proteome</keyword>
<evidence type="ECO:0000256" key="5">
    <source>
        <dbReference type="ARBA" id="ARBA00022842"/>
    </source>
</evidence>
<protein>
    <recommendedName>
        <fullName evidence="2">NAD(+) diphosphatase</fullName>
        <ecNumber evidence="2">3.6.1.22</ecNumber>
    </recommendedName>
</protein>
<evidence type="ECO:0000256" key="1">
    <source>
        <dbReference type="ARBA" id="ARBA00001946"/>
    </source>
</evidence>
<dbReference type="PROSITE" id="PS51462">
    <property type="entry name" value="NUDIX"/>
    <property type="match status" value="1"/>
</dbReference>
<dbReference type="PROSITE" id="PS00893">
    <property type="entry name" value="NUDIX_BOX"/>
    <property type="match status" value="1"/>
</dbReference>
<proteinExistence type="predicted"/>
<reference evidence="8" key="1">
    <citation type="submission" date="2022-05" db="EMBL/GenBank/DDBJ databases">
        <authorList>
            <person name="Sun H.-N."/>
        </authorList>
    </citation>
    <scope>NUCLEOTIDE SEQUENCE</scope>
    <source>
        <strain evidence="8">HB14</strain>
    </source>
</reference>
<dbReference type="AlphaFoldDB" id="A0A9X2I1N6"/>
<dbReference type="InterPro" id="IPR049734">
    <property type="entry name" value="NudC-like_C"/>
</dbReference>
<dbReference type="InterPro" id="IPR000086">
    <property type="entry name" value="NUDIX_hydrolase_dom"/>
</dbReference>
<sequence length="261" mass="29072">MATQASSAWLVHAGQIAIDEQGDPLQKVPTGLSGITYLPPASGDKRSVALLTEPHDLSWISLRECLASLSERNFQSASRAVQLEHWWRNHRYCGACGQALGELSPQDLSRGELVLRCSACPAHYYPKISPCIIVLITRGEWCLLARHTRSKSGVYTTLAGFIEAGETPEQTVEREIYEEVGLQVSQLRYSSSQSWPFPGQLMLGFYADYDVGDIRVQEDEIADARWYHYKNLPSIPPRGTIARRLIDGFVSGFDQALVSED</sequence>
<dbReference type="InterPro" id="IPR020084">
    <property type="entry name" value="NUDIX_hydrolase_CS"/>
</dbReference>
<comment type="cofactor">
    <cofactor evidence="1">
        <name>Mg(2+)</name>
        <dbReference type="ChEBI" id="CHEBI:18420"/>
    </cofactor>
</comment>
<evidence type="ECO:0000256" key="2">
    <source>
        <dbReference type="ARBA" id="ARBA00012381"/>
    </source>
</evidence>
<dbReference type="NCBIfam" id="NF001299">
    <property type="entry name" value="PRK00241.1"/>
    <property type="match status" value="1"/>
</dbReference>
<feature type="domain" description="Nudix hydrolase" evidence="7">
    <location>
        <begin position="126"/>
        <end position="250"/>
    </location>
</feature>
<evidence type="ECO:0000256" key="3">
    <source>
        <dbReference type="ARBA" id="ARBA00022723"/>
    </source>
</evidence>
<keyword evidence="6" id="KW-0520">NAD</keyword>
<gene>
    <name evidence="8" type="primary">nudC</name>
    <name evidence="8" type="ORF">M6D89_04325</name>
</gene>